<dbReference type="InterPro" id="IPR050300">
    <property type="entry name" value="GDXG_lipolytic_enzyme"/>
</dbReference>
<sequence length="314" mass="35229">MSHYPIAKDFRNIDVSMPYHKLLFPLAGPVLKLMAHCVPLLKGLTVSKRSVPGFQGKPFSVELYRPTDKTGNLPCVLLFHGGGFGYQAAPYHKRLAMAYAQQLGCVTVFPDYHLLPRYPYPAAKEDALAVYQWLHGQREDLHVDREKILVAGDSTGAVLATYVAEATLPGFSRPCGQLLIYPVTGEGQQTDSIRTFQDTPMWNSKNNRKMWKWYLKGANATQRVEASPMTAPLRAPLPPAYIETAEFDCLHDEALLYAQRLRDQGGQVTLWETKGTVHGYDFCWDSPITQDSVRRRVEAMREMLEKAASPAKGI</sequence>
<dbReference type="SUPFAM" id="SSF53474">
    <property type="entry name" value="alpha/beta-Hydrolases"/>
    <property type="match status" value="1"/>
</dbReference>
<evidence type="ECO:0000256" key="1">
    <source>
        <dbReference type="ARBA" id="ARBA00022801"/>
    </source>
</evidence>
<dbReference type="GO" id="GO:0016787">
    <property type="term" value="F:hydrolase activity"/>
    <property type="evidence" value="ECO:0007669"/>
    <property type="project" value="UniProtKB-KW"/>
</dbReference>
<dbReference type="PANTHER" id="PTHR48081">
    <property type="entry name" value="AB HYDROLASE SUPERFAMILY PROTEIN C4A8.06C"/>
    <property type="match status" value="1"/>
</dbReference>
<reference evidence="3" key="1">
    <citation type="journal article" date="2021" name="PeerJ">
        <title>Extensive microbial diversity within the chicken gut microbiome revealed by metagenomics and culture.</title>
        <authorList>
            <person name="Gilroy R."/>
            <person name="Ravi A."/>
            <person name="Getino M."/>
            <person name="Pursley I."/>
            <person name="Horton D.L."/>
            <person name="Alikhan N.F."/>
            <person name="Baker D."/>
            <person name="Gharbi K."/>
            <person name="Hall N."/>
            <person name="Watson M."/>
            <person name="Adriaenssens E.M."/>
            <person name="Foster-Nyarko E."/>
            <person name="Jarju S."/>
            <person name="Secka A."/>
            <person name="Antonio M."/>
            <person name="Oren A."/>
            <person name="Chaudhuri R.R."/>
            <person name="La Ragione R."/>
            <person name="Hildebrand F."/>
            <person name="Pallen M.J."/>
        </authorList>
    </citation>
    <scope>NUCLEOTIDE SEQUENCE</scope>
    <source>
        <strain evidence="3">CHK185-1770</strain>
    </source>
</reference>
<dbReference type="EMBL" id="DWXG01000055">
    <property type="protein sequence ID" value="HJB98382.1"/>
    <property type="molecule type" value="Genomic_DNA"/>
</dbReference>
<gene>
    <name evidence="3" type="ORF">H9710_07375</name>
</gene>
<dbReference type="InterPro" id="IPR029058">
    <property type="entry name" value="AB_hydrolase_fold"/>
</dbReference>
<dbReference type="PANTHER" id="PTHR48081:SF8">
    <property type="entry name" value="ALPHA_BETA HYDROLASE FOLD-3 DOMAIN-CONTAINING PROTEIN-RELATED"/>
    <property type="match status" value="1"/>
</dbReference>
<dbReference type="Proteomes" id="UP000826793">
    <property type="component" value="Unassembled WGS sequence"/>
</dbReference>
<dbReference type="InterPro" id="IPR013094">
    <property type="entry name" value="AB_hydrolase_3"/>
</dbReference>
<evidence type="ECO:0000313" key="4">
    <source>
        <dbReference type="Proteomes" id="UP000826793"/>
    </source>
</evidence>
<organism evidence="3 4">
    <name type="scientific">Candidatus Acutalibacter pullicola</name>
    <dbReference type="NCBI Taxonomy" id="2838417"/>
    <lineage>
        <taxon>Bacteria</taxon>
        <taxon>Bacillati</taxon>
        <taxon>Bacillota</taxon>
        <taxon>Clostridia</taxon>
        <taxon>Eubacteriales</taxon>
        <taxon>Acutalibacteraceae</taxon>
        <taxon>Acutalibacter</taxon>
    </lineage>
</organism>
<comment type="caution">
    <text evidence="3">The sequence shown here is derived from an EMBL/GenBank/DDBJ whole genome shotgun (WGS) entry which is preliminary data.</text>
</comment>
<dbReference type="Gene3D" id="3.40.50.1820">
    <property type="entry name" value="alpha/beta hydrolase"/>
    <property type="match status" value="1"/>
</dbReference>
<dbReference type="AlphaFoldDB" id="A0A9D2MVN8"/>
<dbReference type="Pfam" id="PF07859">
    <property type="entry name" value="Abhydrolase_3"/>
    <property type="match status" value="1"/>
</dbReference>
<reference evidence="3" key="2">
    <citation type="submission" date="2021-04" db="EMBL/GenBank/DDBJ databases">
        <authorList>
            <person name="Gilroy R."/>
        </authorList>
    </citation>
    <scope>NUCLEOTIDE SEQUENCE</scope>
    <source>
        <strain evidence="3">CHK185-1770</strain>
    </source>
</reference>
<keyword evidence="1 3" id="KW-0378">Hydrolase</keyword>
<proteinExistence type="predicted"/>
<feature type="domain" description="Alpha/beta hydrolase fold-3" evidence="2">
    <location>
        <begin position="76"/>
        <end position="280"/>
    </location>
</feature>
<evidence type="ECO:0000313" key="3">
    <source>
        <dbReference type="EMBL" id="HJB98382.1"/>
    </source>
</evidence>
<evidence type="ECO:0000259" key="2">
    <source>
        <dbReference type="Pfam" id="PF07859"/>
    </source>
</evidence>
<protein>
    <submittedName>
        <fullName evidence="3">Alpha/beta hydrolase</fullName>
    </submittedName>
</protein>
<accession>A0A9D2MVN8</accession>
<name>A0A9D2MVN8_9FIRM</name>